<dbReference type="PANTHER" id="PTHR20544:SF2">
    <property type="entry name" value="TESTIS SPECIFIC 10"/>
    <property type="match status" value="1"/>
</dbReference>
<dbReference type="AlphaFoldDB" id="A0A4W2DFU8"/>
<evidence type="ECO:0000313" key="9">
    <source>
        <dbReference type="Proteomes" id="UP000429181"/>
    </source>
</evidence>
<keyword evidence="2" id="KW-0963">Cytoplasm</keyword>
<evidence type="ECO:0000313" key="8">
    <source>
        <dbReference type="Proteomes" id="UP000314981"/>
    </source>
</evidence>
<dbReference type="Ensembl" id="ENSBIXT00005016536.1">
    <property type="protein sequence ID" value="ENSBIXP00005033154.1"/>
    <property type="gene ID" value="ENSBIXG00005013904.1"/>
</dbReference>
<evidence type="ECO:0000256" key="4">
    <source>
        <dbReference type="ARBA" id="ARBA00038123"/>
    </source>
</evidence>
<feature type="compositionally biased region" description="Basic residues" evidence="6">
    <location>
        <begin position="1"/>
        <end position="10"/>
    </location>
</feature>
<evidence type="ECO:0000313" key="7">
    <source>
        <dbReference type="Ensembl" id="ENSBIXP00000017694.1"/>
    </source>
</evidence>
<reference evidence="8 9" key="1">
    <citation type="submission" date="2018-11" db="EMBL/GenBank/DDBJ databases">
        <title>Haplotype-resolved cattle genomes.</title>
        <authorList>
            <person name="Low W.Y."/>
            <person name="Tearle R."/>
            <person name="Bickhart D.M."/>
            <person name="Rosen B.D."/>
            <person name="Koren S."/>
            <person name="Rhie A."/>
            <person name="Hiendleder S."/>
            <person name="Phillippy A.M."/>
            <person name="Smith T.P.L."/>
            <person name="Williams J.L."/>
        </authorList>
    </citation>
    <scope>NUCLEOTIDE SEQUENCE [LARGE SCALE GENOMIC DNA]</scope>
</reference>
<feature type="region of interest" description="Disordered" evidence="6">
    <location>
        <begin position="1"/>
        <end position="21"/>
    </location>
</feature>
<evidence type="ECO:0000256" key="3">
    <source>
        <dbReference type="ARBA" id="ARBA00023212"/>
    </source>
</evidence>
<evidence type="ECO:0000256" key="6">
    <source>
        <dbReference type="SAM" id="MobiDB-lite"/>
    </source>
</evidence>
<name>A0A4W2DFU8_BOBOX</name>
<accession>A0A4W2DFU8</accession>
<dbReference type="GO" id="GO:0005814">
    <property type="term" value="C:centriole"/>
    <property type="evidence" value="ECO:0007669"/>
    <property type="project" value="UniProtKB-SubCell"/>
</dbReference>
<protein>
    <submittedName>
        <fullName evidence="7">Testis specific 10</fullName>
    </submittedName>
</protein>
<reference evidence="7" key="2">
    <citation type="submission" date="2025-05" db="UniProtKB">
        <authorList>
            <consortium name="Ensembl"/>
        </authorList>
    </citation>
    <scope>IDENTIFICATION</scope>
</reference>
<dbReference type="Proteomes" id="UP000314981">
    <property type="component" value="Chromosome 11"/>
</dbReference>
<comment type="similarity">
    <text evidence="4">Belongs to the CEP135/TSGA10 family.</text>
</comment>
<keyword evidence="3" id="KW-0206">Cytoskeleton</keyword>
<sequence>MIRSRSKSPRRPSPSSRGTNCDVELLKTTRDREELKCMLEKYERHLAEIQGNVKVLTSERDKTFLLYEQAQEEIARLRREMMKSCKSPKSTTAHAILRRVETERDVAFTDLRRMTTERDSLRERLKIAQETAFNEKAHLEQRIEELECTVHNALSKKLNDTHNELSDIKQKVQDTNLEVNKLKNILKSEESENRQMMDQLRKANEDAENWENKARQAEADNNTLKLELITAEAEGNRLKEKVDALNREVEQVSLGKYACCTSCIIFKRVLFAFP</sequence>
<feature type="coiled-coil region" evidence="5">
    <location>
        <begin position="111"/>
        <end position="248"/>
    </location>
</feature>
<gene>
    <name evidence="7" type="primary">TSGA10</name>
</gene>
<evidence type="ECO:0000256" key="2">
    <source>
        <dbReference type="ARBA" id="ARBA00022490"/>
    </source>
</evidence>
<proteinExistence type="inferred from homology"/>
<dbReference type="PANTHER" id="PTHR20544">
    <property type="entry name" value="CENTROSOMAL PROTEIN CEP135"/>
    <property type="match status" value="1"/>
</dbReference>
<dbReference type="Ensembl" id="ENSBIXT00000048110.1">
    <property type="protein sequence ID" value="ENSBIXP00000017694.1"/>
    <property type="gene ID" value="ENSBIXG00000021663.1"/>
</dbReference>
<keyword evidence="5" id="KW-0175">Coiled coil</keyword>
<comment type="subcellular location">
    <subcellularLocation>
        <location evidence="1">Cytoplasm</location>
        <location evidence="1">Cytoskeleton</location>
        <location evidence="1">Microtubule organizing center</location>
        <location evidence="1">Centrosome</location>
        <location evidence="1">Centriole</location>
    </subcellularLocation>
</comment>
<organism evidence="7 8">
    <name type="scientific">Bos indicus x Bos taurus</name>
    <name type="common">Hybrid cattle</name>
    <dbReference type="NCBI Taxonomy" id="30522"/>
    <lineage>
        <taxon>Eukaryota</taxon>
        <taxon>Metazoa</taxon>
        <taxon>Chordata</taxon>
        <taxon>Craniata</taxon>
        <taxon>Vertebrata</taxon>
        <taxon>Euteleostomi</taxon>
        <taxon>Mammalia</taxon>
        <taxon>Eutheria</taxon>
        <taxon>Laurasiatheria</taxon>
        <taxon>Artiodactyla</taxon>
        <taxon>Ruminantia</taxon>
        <taxon>Pecora</taxon>
        <taxon>Bovidae</taxon>
        <taxon>Bovinae</taxon>
        <taxon>Bos</taxon>
    </lineage>
</organism>
<keyword evidence="8" id="KW-1185">Reference proteome</keyword>
<feature type="coiled-coil region" evidence="5">
    <location>
        <begin position="25"/>
        <end position="87"/>
    </location>
</feature>
<dbReference type="GeneTree" id="ENSGT00940000159205"/>
<dbReference type="InterPro" id="IPR051877">
    <property type="entry name" value="Centriole_BasalBody_StrucProt"/>
</dbReference>
<evidence type="ECO:0000256" key="5">
    <source>
        <dbReference type="SAM" id="Coils"/>
    </source>
</evidence>
<dbReference type="Proteomes" id="UP000429181">
    <property type="component" value="Chromosome 11"/>
</dbReference>
<evidence type="ECO:0000256" key="1">
    <source>
        <dbReference type="ARBA" id="ARBA00004114"/>
    </source>
</evidence>